<dbReference type="CDD" id="cd03789">
    <property type="entry name" value="GT9_LPS_heptosyltransferase"/>
    <property type="match status" value="1"/>
</dbReference>
<accession>A0ABP9NU45</accession>
<keyword evidence="4" id="KW-1185">Reference proteome</keyword>
<dbReference type="EMBL" id="BAABIA010000001">
    <property type="protein sequence ID" value="GAA5133718.1"/>
    <property type="molecule type" value="Genomic_DNA"/>
</dbReference>
<organism evidence="3 4">
    <name type="scientific">Prosthecobacter algae</name>
    <dbReference type="NCBI Taxonomy" id="1144682"/>
    <lineage>
        <taxon>Bacteria</taxon>
        <taxon>Pseudomonadati</taxon>
        <taxon>Verrucomicrobiota</taxon>
        <taxon>Verrucomicrobiia</taxon>
        <taxon>Verrucomicrobiales</taxon>
        <taxon>Verrucomicrobiaceae</taxon>
        <taxon>Prosthecobacter</taxon>
    </lineage>
</organism>
<name>A0ABP9NU45_9BACT</name>
<comment type="caution">
    <text evidence="3">The sequence shown here is derived from an EMBL/GenBank/DDBJ whole genome shotgun (WGS) entry which is preliminary data.</text>
</comment>
<dbReference type="Proteomes" id="UP001499852">
    <property type="component" value="Unassembled WGS sequence"/>
</dbReference>
<dbReference type="Pfam" id="PF01075">
    <property type="entry name" value="Glyco_transf_9"/>
    <property type="match status" value="1"/>
</dbReference>
<proteinExistence type="predicted"/>
<evidence type="ECO:0008006" key="5">
    <source>
        <dbReference type="Google" id="ProtNLM"/>
    </source>
</evidence>
<sequence length="355" mass="38949">MKGELLDLVNLRRVAIVRCCGLGDVAQMTPLLQQIRHDAPQAVVEVFLNANVAPLLEGSEWVDRVHAIPVADFVATRSSPFLSQLWAKVRQQGSFDALFCLDLSWSRTLLSGRVKASRRIGFRTEGWKPWSPLDFTVTVPLDYARNADHTSLWFLRLWLGPTDMNDFGFGPELGHLREARSTRLARHVALVPKAGNDLVPGDLKQWPMQAWPKLAAHLLNQGWTPVVMGRQGDFDMASMPPGTLDMQGRQSVTEAARYISRCAGLIGNDSGLYHLAMALGTPAVGLFGPTAVARTGPFRSPHGLALTAALPCVPCCASQCTVAAEGREEKDRPFCLSSLTPETVCERAIKHFSRS</sequence>
<dbReference type="PANTHER" id="PTHR30160">
    <property type="entry name" value="TETRAACYLDISACCHARIDE 4'-KINASE-RELATED"/>
    <property type="match status" value="1"/>
</dbReference>
<gene>
    <name evidence="3" type="ORF">GCM10023213_04020</name>
</gene>
<evidence type="ECO:0000313" key="3">
    <source>
        <dbReference type="EMBL" id="GAA5133718.1"/>
    </source>
</evidence>
<dbReference type="InterPro" id="IPR002201">
    <property type="entry name" value="Glyco_trans_9"/>
</dbReference>
<dbReference type="InterPro" id="IPR051199">
    <property type="entry name" value="LPS_LOS_Heptosyltrfase"/>
</dbReference>
<reference evidence="4" key="1">
    <citation type="journal article" date="2019" name="Int. J. Syst. Evol. Microbiol.">
        <title>The Global Catalogue of Microorganisms (GCM) 10K type strain sequencing project: providing services to taxonomists for standard genome sequencing and annotation.</title>
        <authorList>
            <consortium name="The Broad Institute Genomics Platform"/>
            <consortium name="The Broad Institute Genome Sequencing Center for Infectious Disease"/>
            <person name="Wu L."/>
            <person name="Ma J."/>
        </authorList>
    </citation>
    <scope>NUCLEOTIDE SEQUENCE [LARGE SCALE GENOMIC DNA]</scope>
    <source>
        <strain evidence="4">JCM 18053</strain>
    </source>
</reference>
<keyword evidence="2" id="KW-0808">Transferase</keyword>
<dbReference type="SUPFAM" id="SSF53756">
    <property type="entry name" value="UDP-Glycosyltransferase/glycogen phosphorylase"/>
    <property type="match status" value="1"/>
</dbReference>
<evidence type="ECO:0000313" key="4">
    <source>
        <dbReference type="Proteomes" id="UP001499852"/>
    </source>
</evidence>
<evidence type="ECO:0000256" key="1">
    <source>
        <dbReference type="ARBA" id="ARBA00022676"/>
    </source>
</evidence>
<keyword evidence="1" id="KW-0328">Glycosyltransferase</keyword>
<protein>
    <recommendedName>
        <fullName evidence="5">ADP-heptose:LPS heptosyltransferase</fullName>
    </recommendedName>
</protein>
<evidence type="ECO:0000256" key="2">
    <source>
        <dbReference type="ARBA" id="ARBA00022679"/>
    </source>
</evidence>
<dbReference type="Gene3D" id="3.40.50.2000">
    <property type="entry name" value="Glycogen Phosphorylase B"/>
    <property type="match status" value="2"/>
</dbReference>
<dbReference type="PANTHER" id="PTHR30160:SF1">
    <property type="entry name" value="LIPOPOLYSACCHARIDE 1,2-N-ACETYLGLUCOSAMINETRANSFERASE-RELATED"/>
    <property type="match status" value="1"/>
</dbReference>